<gene>
    <name evidence="18" type="primary">gb12189</name>
    <name evidence="18" type="ORF">PR202_gb12189</name>
</gene>
<dbReference type="Gene3D" id="1.10.510.10">
    <property type="entry name" value="Transferase(Phosphotransferase) domain 1"/>
    <property type="match status" value="1"/>
</dbReference>
<dbReference type="GO" id="GO:0005886">
    <property type="term" value="C:plasma membrane"/>
    <property type="evidence" value="ECO:0007669"/>
    <property type="project" value="UniProtKB-SubCell"/>
</dbReference>
<dbReference type="SUPFAM" id="SSF56112">
    <property type="entry name" value="Protein kinase-like (PK-like)"/>
    <property type="match status" value="1"/>
</dbReference>
<keyword evidence="5" id="KW-0808">Transferase</keyword>
<dbReference type="Gene3D" id="2.60.120.200">
    <property type="match status" value="1"/>
</dbReference>
<dbReference type="FunFam" id="3.30.200.20:FF:000178">
    <property type="entry name" value="serine/threonine-protein kinase PBS1-like"/>
    <property type="match status" value="1"/>
</dbReference>
<proteinExistence type="inferred from homology"/>
<feature type="signal peptide" evidence="16">
    <location>
        <begin position="1"/>
        <end position="20"/>
    </location>
</feature>
<dbReference type="Proteomes" id="UP001054889">
    <property type="component" value="Unassembled WGS sequence"/>
</dbReference>
<dbReference type="InterPro" id="IPR000719">
    <property type="entry name" value="Prot_kinase_dom"/>
</dbReference>
<dbReference type="InterPro" id="IPR050528">
    <property type="entry name" value="L-type_Lectin-RKs"/>
</dbReference>
<evidence type="ECO:0000256" key="8">
    <source>
        <dbReference type="ARBA" id="ARBA00022734"/>
    </source>
</evidence>
<keyword evidence="10" id="KW-0418">Kinase</keyword>
<evidence type="ECO:0000256" key="5">
    <source>
        <dbReference type="ARBA" id="ARBA00022679"/>
    </source>
</evidence>
<dbReference type="PROSITE" id="PS50011">
    <property type="entry name" value="PROTEIN_KINASE_DOM"/>
    <property type="match status" value="1"/>
</dbReference>
<organism evidence="18 19">
    <name type="scientific">Eleusine coracana subsp. coracana</name>
    <dbReference type="NCBI Taxonomy" id="191504"/>
    <lineage>
        <taxon>Eukaryota</taxon>
        <taxon>Viridiplantae</taxon>
        <taxon>Streptophyta</taxon>
        <taxon>Embryophyta</taxon>
        <taxon>Tracheophyta</taxon>
        <taxon>Spermatophyta</taxon>
        <taxon>Magnoliopsida</taxon>
        <taxon>Liliopsida</taxon>
        <taxon>Poales</taxon>
        <taxon>Poaceae</taxon>
        <taxon>PACMAD clade</taxon>
        <taxon>Chloridoideae</taxon>
        <taxon>Cynodonteae</taxon>
        <taxon>Eleusininae</taxon>
        <taxon>Eleusine</taxon>
    </lineage>
</organism>
<evidence type="ECO:0000313" key="19">
    <source>
        <dbReference type="Proteomes" id="UP001054889"/>
    </source>
</evidence>
<keyword evidence="13 15" id="KW-0472">Membrane</keyword>
<feature type="chain" id="PRO_5043708398" description="Protein kinase domain-containing protein" evidence="16">
    <location>
        <begin position="21"/>
        <end position="666"/>
    </location>
</feature>
<dbReference type="FunFam" id="1.10.510.10:FF:000517">
    <property type="entry name" value="Putative receptor kinase Lecrk"/>
    <property type="match status" value="1"/>
</dbReference>
<comment type="similarity">
    <text evidence="3">In the C-terminal section; belongs to the protein kinase superfamily. Ser/Thr protein kinase family.</text>
</comment>
<feature type="binding site" evidence="14">
    <location>
        <position position="382"/>
    </location>
    <ligand>
        <name>ATP</name>
        <dbReference type="ChEBI" id="CHEBI:30616"/>
    </ligand>
</feature>
<evidence type="ECO:0000256" key="9">
    <source>
        <dbReference type="ARBA" id="ARBA00022741"/>
    </source>
</evidence>
<evidence type="ECO:0000256" key="15">
    <source>
        <dbReference type="SAM" id="Phobius"/>
    </source>
</evidence>
<dbReference type="PANTHER" id="PTHR27007">
    <property type="match status" value="1"/>
</dbReference>
<keyword evidence="7 16" id="KW-0732">Signal</keyword>
<keyword evidence="9 14" id="KW-0547">Nucleotide-binding</keyword>
<dbReference type="Pfam" id="PF00139">
    <property type="entry name" value="Lectin_legB"/>
    <property type="match status" value="1"/>
</dbReference>
<dbReference type="InterPro" id="IPR013320">
    <property type="entry name" value="ConA-like_dom_sf"/>
</dbReference>
<dbReference type="GO" id="GO:0005524">
    <property type="term" value="F:ATP binding"/>
    <property type="evidence" value="ECO:0007669"/>
    <property type="project" value="UniProtKB-UniRule"/>
</dbReference>
<evidence type="ECO:0000259" key="17">
    <source>
        <dbReference type="PROSITE" id="PS50011"/>
    </source>
</evidence>
<evidence type="ECO:0000256" key="2">
    <source>
        <dbReference type="ARBA" id="ARBA00008536"/>
    </source>
</evidence>
<dbReference type="InterPro" id="IPR017441">
    <property type="entry name" value="Protein_kinase_ATP_BS"/>
</dbReference>
<reference evidence="18" key="2">
    <citation type="submission" date="2021-12" db="EMBL/GenBank/DDBJ databases">
        <title>Resequencing data analysis of finger millet.</title>
        <authorList>
            <person name="Hatakeyama M."/>
            <person name="Aluri S."/>
            <person name="Balachadran M.T."/>
            <person name="Sivarajan S.R."/>
            <person name="Poveda L."/>
            <person name="Shimizu-Inatsugi R."/>
            <person name="Schlapbach R."/>
            <person name="Sreeman S.M."/>
            <person name="Shimizu K.K."/>
        </authorList>
    </citation>
    <scope>NUCLEOTIDE SEQUENCE</scope>
</reference>
<dbReference type="PROSITE" id="PS00107">
    <property type="entry name" value="PROTEIN_KINASE_ATP"/>
    <property type="match status" value="1"/>
</dbReference>
<dbReference type="InterPro" id="IPR001220">
    <property type="entry name" value="Legume_lectin_dom"/>
</dbReference>
<keyword evidence="19" id="KW-1185">Reference proteome</keyword>
<keyword evidence="4" id="KW-1003">Cell membrane</keyword>
<evidence type="ECO:0000256" key="11">
    <source>
        <dbReference type="ARBA" id="ARBA00022840"/>
    </source>
</evidence>
<evidence type="ECO:0000256" key="7">
    <source>
        <dbReference type="ARBA" id="ARBA00022729"/>
    </source>
</evidence>
<dbReference type="PROSITE" id="PS00108">
    <property type="entry name" value="PROTEIN_KINASE_ST"/>
    <property type="match status" value="1"/>
</dbReference>
<keyword evidence="8" id="KW-0430">Lectin</keyword>
<keyword evidence="12 15" id="KW-1133">Transmembrane helix</keyword>
<evidence type="ECO:0000256" key="1">
    <source>
        <dbReference type="ARBA" id="ARBA00004251"/>
    </source>
</evidence>
<sequence>MHRAALFCLLLIVCVNDAAPGDTEFIYNGFSGSNLHLDGAAYITQDGILSLTTCSSYITGYGFHPMPLRFASFDDYGMDSLSFSATFVFAITPDNSRSSGDGMAFVISSSPFVNSGKPAKYLGLNYQSNSRTAFLAIELDTVLDTEFLDIDNNHVGIDLNNLESIYSRSAGYQYNNYVGNKTTPTYEALRLSSGDPMQVWVDYNGISMVLNVTLAPIPNLMPPSEPLLSYTVNLSNYFEDSHTQAYYVGFSATTDDMHCTAHQILGWSFSLSGSAPALNYSRLPLKRAQHKMLIKWLLPAAISSLAVLTALTCFMLFRCCRKRIVERQQEDWETQLGPRRFSHKDLRAATKGFNTTQLLGQGGFGRVYGGVLAASGMHVAVKRISSESSAQGLAQFTAEILILGRLRHRNLVRLIGYCRHKDELLLVYEQMPNGSLDRYLQIKMKKTLSWSQRLHIIKGVASGLLYLHEDWEQVIIHRDIKASNVLLDAEMNGRLGDFGLARLHDHGVDAHTTHVAGTRGYLAPELTRFGKATKATDVFAFGAFILEVACGRRPVGLNARGELLVLSEWVRDVWDSSSGCIADAMDPRLEDYATQEAELVLKLGLLCSHSMPAARPGMRLVMQYLEGDMTLPAEITPDYLAITDVDDVFEMAPSVATSVTSLSGGR</sequence>
<dbReference type="GO" id="GO:0004672">
    <property type="term" value="F:protein kinase activity"/>
    <property type="evidence" value="ECO:0007669"/>
    <property type="project" value="InterPro"/>
</dbReference>
<evidence type="ECO:0000256" key="3">
    <source>
        <dbReference type="ARBA" id="ARBA00010217"/>
    </source>
</evidence>
<dbReference type="EMBL" id="BQKI01000077">
    <property type="protein sequence ID" value="GJN24451.1"/>
    <property type="molecule type" value="Genomic_DNA"/>
</dbReference>
<keyword evidence="6 15" id="KW-0812">Transmembrane</keyword>
<dbReference type="SUPFAM" id="SSF49899">
    <property type="entry name" value="Concanavalin A-like lectins/glucanases"/>
    <property type="match status" value="1"/>
</dbReference>
<dbReference type="AlphaFoldDB" id="A0AAV5EQS1"/>
<dbReference type="Gene3D" id="3.30.200.20">
    <property type="entry name" value="Phosphorylase Kinase, domain 1"/>
    <property type="match status" value="1"/>
</dbReference>
<comment type="subcellular location">
    <subcellularLocation>
        <location evidence="1">Cell membrane</location>
        <topology evidence="1">Single-pass type I membrane protein</topology>
    </subcellularLocation>
</comment>
<accession>A0AAV5EQS1</accession>
<comment type="similarity">
    <text evidence="2">In the N-terminal section; belongs to the leguminous lectin family.</text>
</comment>
<reference evidence="18" key="1">
    <citation type="journal article" date="2018" name="DNA Res.">
        <title>Multiple hybrid de novo genome assembly of finger millet, an orphan allotetraploid crop.</title>
        <authorList>
            <person name="Hatakeyama M."/>
            <person name="Aluri S."/>
            <person name="Balachadran M.T."/>
            <person name="Sivarajan S.R."/>
            <person name="Patrignani A."/>
            <person name="Gruter S."/>
            <person name="Poveda L."/>
            <person name="Shimizu-Inatsugi R."/>
            <person name="Baeten J."/>
            <person name="Francoijs K.J."/>
            <person name="Nataraja K.N."/>
            <person name="Reddy Y.A.N."/>
            <person name="Phadnis S."/>
            <person name="Ravikumar R.L."/>
            <person name="Schlapbach R."/>
            <person name="Sreeman S.M."/>
            <person name="Shimizu K.K."/>
        </authorList>
    </citation>
    <scope>NUCLEOTIDE SEQUENCE</scope>
</reference>
<keyword evidence="11 14" id="KW-0067">ATP-binding</keyword>
<dbReference type="GO" id="GO:0030246">
    <property type="term" value="F:carbohydrate binding"/>
    <property type="evidence" value="ECO:0007669"/>
    <property type="project" value="UniProtKB-KW"/>
</dbReference>
<dbReference type="SMART" id="SM00220">
    <property type="entry name" value="S_TKc"/>
    <property type="match status" value="1"/>
</dbReference>
<dbReference type="InterPro" id="IPR008271">
    <property type="entry name" value="Ser/Thr_kinase_AS"/>
</dbReference>
<feature type="domain" description="Protein kinase" evidence="17">
    <location>
        <begin position="353"/>
        <end position="631"/>
    </location>
</feature>
<name>A0AAV5EQS1_ELECO</name>
<feature type="transmembrane region" description="Helical" evidence="15">
    <location>
        <begin position="293"/>
        <end position="317"/>
    </location>
</feature>
<dbReference type="FunFam" id="2.60.120.200:FF:000112">
    <property type="entry name" value="L-type lectin-domain containing receptor kinase V.9"/>
    <property type="match status" value="1"/>
</dbReference>
<evidence type="ECO:0000256" key="16">
    <source>
        <dbReference type="SAM" id="SignalP"/>
    </source>
</evidence>
<dbReference type="Pfam" id="PF00069">
    <property type="entry name" value="Pkinase"/>
    <property type="match status" value="1"/>
</dbReference>
<dbReference type="InterPro" id="IPR011009">
    <property type="entry name" value="Kinase-like_dom_sf"/>
</dbReference>
<dbReference type="CDD" id="cd06899">
    <property type="entry name" value="lectin_legume_LecRK_Arcelin_ConA"/>
    <property type="match status" value="1"/>
</dbReference>
<evidence type="ECO:0000256" key="10">
    <source>
        <dbReference type="ARBA" id="ARBA00022777"/>
    </source>
</evidence>
<evidence type="ECO:0000256" key="4">
    <source>
        <dbReference type="ARBA" id="ARBA00022475"/>
    </source>
</evidence>
<dbReference type="CDD" id="cd14066">
    <property type="entry name" value="STKc_IRAK"/>
    <property type="match status" value="1"/>
</dbReference>
<evidence type="ECO:0000256" key="6">
    <source>
        <dbReference type="ARBA" id="ARBA00022692"/>
    </source>
</evidence>
<comment type="caution">
    <text evidence="18">The sequence shown here is derived from an EMBL/GenBank/DDBJ whole genome shotgun (WGS) entry which is preliminary data.</text>
</comment>
<evidence type="ECO:0000313" key="18">
    <source>
        <dbReference type="EMBL" id="GJN24451.1"/>
    </source>
</evidence>
<evidence type="ECO:0000256" key="12">
    <source>
        <dbReference type="ARBA" id="ARBA00022989"/>
    </source>
</evidence>
<evidence type="ECO:0000256" key="13">
    <source>
        <dbReference type="ARBA" id="ARBA00023136"/>
    </source>
</evidence>
<evidence type="ECO:0000256" key="14">
    <source>
        <dbReference type="PROSITE-ProRule" id="PRU10141"/>
    </source>
</evidence>
<protein>
    <recommendedName>
        <fullName evidence="17">Protein kinase domain-containing protein</fullName>
    </recommendedName>
</protein>